<dbReference type="InterPro" id="IPR002156">
    <property type="entry name" value="RNaseH_domain"/>
</dbReference>
<reference evidence="3 4" key="1">
    <citation type="journal article" date="2022" name="Allergy">
        <title>Genome assembly and annotation of Periplaneta americana reveal a comprehensive cockroach allergen profile.</title>
        <authorList>
            <person name="Wang L."/>
            <person name="Xiong Q."/>
            <person name="Saelim N."/>
            <person name="Wang L."/>
            <person name="Nong W."/>
            <person name="Wan A.T."/>
            <person name="Shi M."/>
            <person name="Liu X."/>
            <person name="Cao Q."/>
            <person name="Hui J.H.L."/>
            <person name="Sookrung N."/>
            <person name="Leung T.F."/>
            <person name="Tungtrongchitr A."/>
            <person name="Tsui S.K.W."/>
        </authorList>
    </citation>
    <scope>NUCLEOTIDE SEQUENCE [LARGE SCALE GENOMIC DNA]</scope>
    <source>
        <strain evidence="3">PWHHKU_190912</strain>
    </source>
</reference>
<name>A0ABQ8SF03_PERAM</name>
<comment type="caution">
    <text evidence="3">The sequence shown here is derived from an EMBL/GenBank/DDBJ whole genome shotgun (WGS) entry which is preliminary data.</text>
</comment>
<sequence>MAGLCKGGNEPPGSLKASKYCVTSSDDIKITLPIPQPVDVSIPGFFKPQESRFQPRTLIMQDSSMCMSLVELFSQANLLISADETVNCWEVSEGQFYTIALYLGQHQIKSKLIWDCLNAQIAMSSHNRLKVRWISGHQGVQGNENADELAKKGTNIPFVGPEPVVGISLLTAKTSVKTWIKDRHQFRWQSYPRQKLARKLVLGPNNSFFSSLLKLDRRGVRSVVALITRHVTSGNTYVQWEPICRMCKQEEETVLHILFDCSLLERKRFSLSITREDIETNTNVGAKKQIQTDVLAAPKNNDYDDDDDDDEDDDDDNNVHRLDWPAQSPDLNPIERRLRSREMRPTSIVQLSAMLEEEWRRIPVGILHKLVEHDRVAAVISTRGGTTRF</sequence>
<feature type="region of interest" description="Disordered" evidence="1">
    <location>
        <begin position="289"/>
        <end position="332"/>
    </location>
</feature>
<accession>A0ABQ8SF03</accession>
<dbReference type="SUPFAM" id="SSF53098">
    <property type="entry name" value="Ribonuclease H-like"/>
    <property type="match status" value="1"/>
</dbReference>
<proteinExistence type="predicted"/>
<dbReference type="InterPro" id="IPR036397">
    <property type="entry name" value="RNaseH_sf"/>
</dbReference>
<keyword evidence="4" id="KW-1185">Reference proteome</keyword>
<protein>
    <recommendedName>
        <fullName evidence="2">RNase H type-1 domain-containing protein</fullName>
    </recommendedName>
</protein>
<dbReference type="Gene3D" id="3.30.420.10">
    <property type="entry name" value="Ribonuclease H-like superfamily/Ribonuclease H"/>
    <property type="match status" value="2"/>
</dbReference>
<dbReference type="Pfam" id="PF00075">
    <property type="entry name" value="RNase_H"/>
    <property type="match status" value="1"/>
</dbReference>
<evidence type="ECO:0000256" key="1">
    <source>
        <dbReference type="SAM" id="MobiDB-lite"/>
    </source>
</evidence>
<feature type="compositionally biased region" description="Acidic residues" evidence="1">
    <location>
        <begin position="303"/>
        <end position="316"/>
    </location>
</feature>
<gene>
    <name evidence="3" type="ORF">ANN_21278</name>
</gene>
<evidence type="ECO:0000259" key="2">
    <source>
        <dbReference type="Pfam" id="PF00075"/>
    </source>
</evidence>
<dbReference type="EMBL" id="JAJSOF020000029">
    <property type="protein sequence ID" value="KAJ4432655.1"/>
    <property type="molecule type" value="Genomic_DNA"/>
</dbReference>
<evidence type="ECO:0000313" key="3">
    <source>
        <dbReference type="EMBL" id="KAJ4432655.1"/>
    </source>
</evidence>
<dbReference type="Proteomes" id="UP001148838">
    <property type="component" value="Unassembled WGS sequence"/>
</dbReference>
<organism evidence="3 4">
    <name type="scientific">Periplaneta americana</name>
    <name type="common">American cockroach</name>
    <name type="synonym">Blatta americana</name>
    <dbReference type="NCBI Taxonomy" id="6978"/>
    <lineage>
        <taxon>Eukaryota</taxon>
        <taxon>Metazoa</taxon>
        <taxon>Ecdysozoa</taxon>
        <taxon>Arthropoda</taxon>
        <taxon>Hexapoda</taxon>
        <taxon>Insecta</taxon>
        <taxon>Pterygota</taxon>
        <taxon>Neoptera</taxon>
        <taxon>Polyneoptera</taxon>
        <taxon>Dictyoptera</taxon>
        <taxon>Blattodea</taxon>
        <taxon>Blattoidea</taxon>
        <taxon>Blattidae</taxon>
        <taxon>Blattinae</taxon>
        <taxon>Periplaneta</taxon>
    </lineage>
</organism>
<dbReference type="InterPro" id="IPR012337">
    <property type="entry name" value="RNaseH-like_sf"/>
</dbReference>
<feature type="domain" description="RNase H type-1" evidence="2">
    <location>
        <begin position="105"/>
        <end position="154"/>
    </location>
</feature>
<evidence type="ECO:0000313" key="4">
    <source>
        <dbReference type="Proteomes" id="UP001148838"/>
    </source>
</evidence>